<comment type="subcellular location">
    <subcellularLocation>
        <location evidence="1">Nucleus</location>
    </subcellularLocation>
</comment>
<dbReference type="GeneID" id="6018003"/>
<dbReference type="GO" id="GO:0006281">
    <property type="term" value="P:DNA repair"/>
    <property type="evidence" value="ECO:0007669"/>
    <property type="project" value="InterPro"/>
</dbReference>
<dbReference type="GO" id="GO:0003677">
    <property type="term" value="F:DNA binding"/>
    <property type="evidence" value="ECO:0007669"/>
    <property type="project" value="InterPro"/>
</dbReference>
<dbReference type="HOGENOM" id="CLU_053907_0_0_1"/>
<dbReference type="InParanoid" id="A8PH21"/>
<dbReference type="InterPro" id="IPR045138">
    <property type="entry name" value="MeCP2/MBD4"/>
</dbReference>
<dbReference type="GO" id="GO:0003824">
    <property type="term" value="F:catalytic activity"/>
    <property type="evidence" value="ECO:0007669"/>
    <property type="project" value="InterPro"/>
</dbReference>
<dbReference type="PANTHER" id="PTHR15074">
    <property type="entry name" value="METHYL-CPG-BINDING PROTEIN"/>
    <property type="match status" value="1"/>
</dbReference>
<feature type="region of interest" description="Disordered" evidence="3">
    <location>
        <begin position="179"/>
        <end position="202"/>
    </location>
</feature>
<feature type="region of interest" description="Disordered" evidence="3">
    <location>
        <begin position="29"/>
        <end position="49"/>
    </location>
</feature>
<dbReference type="KEGG" id="cci:CC1G_11852"/>
<feature type="compositionally biased region" description="Basic and acidic residues" evidence="3">
    <location>
        <begin position="31"/>
        <end position="49"/>
    </location>
</feature>
<dbReference type="VEuPathDB" id="FungiDB:CC1G_11852"/>
<accession>A8PH21</accession>
<dbReference type="eggNOG" id="KOG4161">
    <property type="taxonomic scope" value="Eukaryota"/>
</dbReference>
<keyword evidence="2" id="KW-0539">Nucleus</keyword>
<name>A8PH21_COPC7</name>
<evidence type="ECO:0000256" key="2">
    <source>
        <dbReference type="ARBA" id="ARBA00023242"/>
    </source>
</evidence>
<evidence type="ECO:0008006" key="6">
    <source>
        <dbReference type="Google" id="ProtNLM"/>
    </source>
</evidence>
<organism evidence="4 5">
    <name type="scientific">Coprinopsis cinerea (strain Okayama-7 / 130 / ATCC MYA-4618 / FGSC 9003)</name>
    <name type="common">Inky cap fungus</name>
    <name type="synonym">Hormographiella aspergillata</name>
    <dbReference type="NCBI Taxonomy" id="240176"/>
    <lineage>
        <taxon>Eukaryota</taxon>
        <taxon>Fungi</taxon>
        <taxon>Dikarya</taxon>
        <taxon>Basidiomycota</taxon>
        <taxon>Agaricomycotina</taxon>
        <taxon>Agaricomycetes</taxon>
        <taxon>Agaricomycetidae</taxon>
        <taxon>Agaricales</taxon>
        <taxon>Agaricineae</taxon>
        <taxon>Psathyrellaceae</taxon>
        <taxon>Coprinopsis</taxon>
    </lineage>
</organism>
<sequence length="298" mass="33786">MSPDEPKTPRRKEKAKTVYVSPYFSPVLKSGEAHWHPEPRKSPPKECLPEPLTCEERMGLGEPPGEDPLALFYHRKFERLFNDLEGLKPKLIQETVADDPWKLLVAVTLLNKTTGRAAIPVFWKIMERWSTPFLLSQATEQDLVIMLTPLGTQRIRAQRLKEMSRLYLLDRPSVYDPRTSRATLPSVPGSPKKRRKYPDTPISHLPGAGAYALDSYRIFCSLHDDPASTEWRQVLPTDKELIRYLVGPPVRNPYPKSELDGPGSPITVAYLRALIQELSPPPTPPPSPRKRPKKSDSS</sequence>
<feature type="region of interest" description="Disordered" evidence="3">
    <location>
        <begin position="276"/>
        <end position="298"/>
    </location>
</feature>
<dbReference type="InterPro" id="IPR011257">
    <property type="entry name" value="DNA_glycosylase"/>
</dbReference>
<dbReference type="GO" id="GO:0005634">
    <property type="term" value="C:nucleus"/>
    <property type="evidence" value="ECO:0007669"/>
    <property type="project" value="UniProtKB-SubCell"/>
</dbReference>
<dbReference type="RefSeq" id="XP_001841324.2">
    <property type="nucleotide sequence ID" value="XM_001841272.2"/>
</dbReference>
<proteinExistence type="predicted"/>
<evidence type="ECO:0000313" key="5">
    <source>
        <dbReference type="Proteomes" id="UP000001861"/>
    </source>
</evidence>
<dbReference type="OMA" id="KWAVEEY"/>
<dbReference type="Gene3D" id="1.10.340.30">
    <property type="entry name" value="Hypothetical protein, domain 2"/>
    <property type="match status" value="1"/>
</dbReference>
<evidence type="ECO:0000256" key="3">
    <source>
        <dbReference type="SAM" id="MobiDB-lite"/>
    </source>
</evidence>
<dbReference type="Proteomes" id="UP000001861">
    <property type="component" value="Unassembled WGS sequence"/>
</dbReference>
<dbReference type="OrthoDB" id="10265068at2759"/>
<dbReference type="EMBL" id="AACS02000006">
    <property type="protein sequence ID" value="EAU80497.2"/>
    <property type="molecule type" value="Genomic_DNA"/>
</dbReference>
<gene>
    <name evidence="4" type="ORF">CC1G_11852</name>
</gene>
<protein>
    <recommendedName>
        <fullName evidence="6">HhH-GPD domain-containing protein</fullName>
    </recommendedName>
</protein>
<dbReference type="SUPFAM" id="SSF48150">
    <property type="entry name" value="DNA-glycosylase"/>
    <property type="match status" value="1"/>
</dbReference>
<dbReference type="PANTHER" id="PTHR15074:SF0">
    <property type="entry name" value="METHYL-CPG-BINDING DOMAIN PROTEIN 4-LIKE PROTEIN"/>
    <property type="match status" value="1"/>
</dbReference>
<comment type="caution">
    <text evidence="4">The sequence shown here is derived from an EMBL/GenBank/DDBJ whole genome shotgun (WGS) entry which is preliminary data.</text>
</comment>
<feature type="compositionally biased region" description="Basic residues" evidence="3">
    <location>
        <begin position="288"/>
        <end position="298"/>
    </location>
</feature>
<dbReference type="STRING" id="240176.A8PH21"/>
<dbReference type="AlphaFoldDB" id="A8PH21"/>
<keyword evidence="5" id="KW-1185">Reference proteome</keyword>
<evidence type="ECO:0000313" key="4">
    <source>
        <dbReference type="EMBL" id="EAU80497.2"/>
    </source>
</evidence>
<reference evidence="4 5" key="1">
    <citation type="journal article" date="2010" name="Proc. Natl. Acad. Sci. U.S.A.">
        <title>Insights into evolution of multicellular fungi from the assembled chromosomes of the mushroom Coprinopsis cinerea (Coprinus cinereus).</title>
        <authorList>
            <person name="Stajich J.E."/>
            <person name="Wilke S.K."/>
            <person name="Ahren D."/>
            <person name="Au C.H."/>
            <person name="Birren B.W."/>
            <person name="Borodovsky M."/>
            <person name="Burns C."/>
            <person name="Canback B."/>
            <person name="Casselton L.A."/>
            <person name="Cheng C.K."/>
            <person name="Deng J."/>
            <person name="Dietrich F.S."/>
            <person name="Fargo D.C."/>
            <person name="Farman M.L."/>
            <person name="Gathman A.C."/>
            <person name="Goldberg J."/>
            <person name="Guigo R."/>
            <person name="Hoegger P.J."/>
            <person name="Hooker J.B."/>
            <person name="Huggins A."/>
            <person name="James T.Y."/>
            <person name="Kamada T."/>
            <person name="Kilaru S."/>
            <person name="Kodira C."/>
            <person name="Kues U."/>
            <person name="Kupfer D."/>
            <person name="Kwan H.S."/>
            <person name="Lomsadze A."/>
            <person name="Li W."/>
            <person name="Lilly W.W."/>
            <person name="Ma L.J."/>
            <person name="Mackey A.J."/>
            <person name="Manning G."/>
            <person name="Martin F."/>
            <person name="Muraguchi H."/>
            <person name="Natvig D.O."/>
            <person name="Palmerini H."/>
            <person name="Ramesh M.A."/>
            <person name="Rehmeyer C.J."/>
            <person name="Roe B.A."/>
            <person name="Shenoy N."/>
            <person name="Stanke M."/>
            <person name="Ter-Hovhannisyan V."/>
            <person name="Tunlid A."/>
            <person name="Velagapudi R."/>
            <person name="Vision T.J."/>
            <person name="Zeng Q."/>
            <person name="Zolan M.E."/>
            <person name="Pukkila P.J."/>
        </authorList>
    </citation>
    <scope>NUCLEOTIDE SEQUENCE [LARGE SCALE GENOMIC DNA]</scope>
    <source>
        <strain evidence="5">Okayama-7 / 130 / ATCC MYA-4618 / FGSC 9003</strain>
    </source>
</reference>
<evidence type="ECO:0000256" key="1">
    <source>
        <dbReference type="ARBA" id="ARBA00004123"/>
    </source>
</evidence>